<evidence type="ECO:0000256" key="4">
    <source>
        <dbReference type="ARBA" id="ARBA00022692"/>
    </source>
</evidence>
<dbReference type="PATRIC" id="fig|1242968.3.peg.1890"/>
<dbReference type="Gene3D" id="2.170.130.10">
    <property type="entry name" value="TonB-dependent receptor, plug domain"/>
    <property type="match status" value="1"/>
</dbReference>
<evidence type="ECO:0000256" key="3">
    <source>
        <dbReference type="ARBA" id="ARBA00022452"/>
    </source>
</evidence>
<feature type="domain" description="TonB-dependent receptor plug" evidence="13">
    <location>
        <begin position="38"/>
        <end position="145"/>
    </location>
</feature>
<name>U2ERQ9_9BACT</name>
<evidence type="ECO:0000256" key="6">
    <source>
        <dbReference type="ARBA" id="ARBA00023077"/>
    </source>
</evidence>
<evidence type="ECO:0000313" key="15">
    <source>
        <dbReference type="Proteomes" id="UP000016620"/>
    </source>
</evidence>
<evidence type="ECO:0000256" key="7">
    <source>
        <dbReference type="ARBA" id="ARBA00023136"/>
    </source>
</evidence>
<gene>
    <name evidence="14" type="ORF">UNSWCS_1408</name>
</gene>
<evidence type="ECO:0000256" key="1">
    <source>
        <dbReference type="ARBA" id="ARBA00004571"/>
    </source>
</evidence>
<comment type="similarity">
    <text evidence="10 11">Belongs to the TonB-dependent receptor family.</text>
</comment>
<evidence type="ECO:0000256" key="10">
    <source>
        <dbReference type="PROSITE-ProRule" id="PRU01360"/>
    </source>
</evidence>
<keyword evidence="6 11" id="KW-0798">TonB box</keyword>
<dbReference type="Pfam" id="PF07715">
    <property type="entry name" value="Plug"/>
    <property type="match status" value="1"/>
</dbReference>
<evidence type="ECO:0000256" key="11">
    <source>
        <dbReference type="RuleBase" id="RU003357"/>
    </source>
</evidence>
<dbReference type="AlphaFoldDB" id="U2ERQ9"/>
<dbReference type="CDD" id="cd01347">
    <property type="entry name" value="ligand_gated_channel"/>
    <property type="match status" value="1"/>
</dbReference>
<dbReference type="SUPFAM" id="SSF56935">
    <property type="entry name" value="Porins"/>
    <property type="match status" value="1"/>
</dbReference>
<dbReference type="EMBL" id="ANNG01000044">
    <property type="protein sequence ID" value="ERJ26791.1"/>
    <property type="molecule type" value="Genomic_DNA"/>
</dbReference>
<dbReference type="Proteomes" id="UP000016620">
    <property type="component" value="Unassembled WGS sequence"/>
</dbReference>
<accession>U2ERQ9</accession>
<dbReference type="GO" id="GO:0015344">
    <property type="term" value="F:siderophore uptake transmembrane transporter activity"/>
    <property type="evidence" value="ECO:0007669"/>
    <property type="project" value="TreeGrafter"/>
</dbReference>
<dbReference type="InterPro" id="IPR000531">
    <property type="entry name" value="Beta-barrel_TonB"/>
</dbReference>
<dbReference type="InterPro" id="IPR037066">
    <property type="entry name" value="Plug_dom_sf"/>
</dbReference>
<evidence type="ECO:0000256" key="5">
    <source>
        <dbReference type="ARBA" id="ARBA00022729"/>
    </source>
</evidence>
<dbReference type="GO" id="GO:0009279">
    <property type="term" value="C:cell outer membrane"/>
    <property type="evidence" value="ECO:0007669"/>
    <property type="project" value="UniProtKB-SubCell"/>
</dbReference>
<keyword evidence="2 10" id="KW-0813">Transport</keyword>
<evidence type="ECO:0000259" key="13">
    <source>
        <dbReference type="Pfam" id="PF07715"/>
    </source>
</evidence>
<dbReference type="InterPro" id="IPR036942">
    <property type="entry name" value="Beta-barrel_TonB_sf"/>
</dbReference>
<dbReference type="InterPro" id="IPR012910">
    <property type="entry name" value="Plug_dom"/>
</dbReference>
<keyword evidence="9 10" id="KW-0998">Cell outer membrane</keyword>
<dbReference type="InterPro" id="IPR010949">
    <property type="entry name" value="TonB_Hb/transfer/lactofer_rcpt"/>
</dbReference>
<comment type="subcellular location">
    <subcellularLocation>
        <location evidence="1 10">Cell outer membrane</location>
        <topology evidence="1 10">Multi-pass membrane protein</topology>
    </subcellularLocation>
</comment>
<evidence type="ECO:0000256" key="9">
    <source>
        <dbReference type="ARBA" id="ARBA00023237"/>
    </source>
</evidence>
<comment type="caution">
    <text evidence="14">The sequence shown here is derived from an EMBL/GenBank/DDBJ whole genome shotgun (WGS) entry which is preliminary data.</text>
</comment>
<evidence type="ECO:0000256" key="2">
    <source>
        <dbReference type="ARBA" id="ARBA00022448"/>
    </source>
</evidence>
<evidence type="ECO:0000256" key="8">
    <source>
        <dbReference type="ARBA" id="ARBA00023170"/>
    </source>
</evidence>
<keyword evidence="3 10" id="KW-1134">Transmembrane beta strand</keyword>
<sequence length="810" mass="91289">MQICRILFISGVASSFVFSSQDTLLEGVVVSASGISAKKTELSKSELKKGQIFSERDLVRNETGVTVTEGGRSGNNGYAIRGVDSDRVSLKIDGMEAVESFMPRSYNILGILNGNRNSTELENISSVEFVKGANSLNKGSGAIGGSVSMQTKNIDDFVRDGQNVGFYSKSAYASKNSEFRQVAGAGIKSGGIEALFQHTYKRGKQTKNFYSGKLDDVPFCGMGTSIEDSYLADKYPELCSFGRILPDDVRFRTHSNLMKFGYRFDSHFINTSYEDFRQNYFTEEKSNSTATLNRKQTRDSIPYKRYGIYYEFVPDHDTLLSNLKVSFYKQRVQQRSNFTRYHANYPNDMQYNSSFDQKDSYEFFQDKKQFDISGMSGDINAGKFSHILSFGLGRHISTFKNRNLQLRQSFNTKWSGSGFIVDPANPFKPVKATDVTFAQPVKSTLEYVFLGDDMSLNEALSLNYGVRLDKYVYKPEQANIASGAGYKMVTTPELQKSKFKAITYNAGAQYDINNNVSVSYAFSTGFRAPRVEEMYFDTPRDSTRYVRNLELKPEKAFNHEVSLLSSGQSYALALSAFYSKYRDFIDSDYEVGIDEIEEFDFGTWELVKKYSKKSLDFKHVNVGRATVKGLELNSRVNGDVLNLNENLYASLKATYTRGKKNDGTSLMAIQPFTAVAGLGYSDNKFDLLLTSKFVAAKKAKDAVSKIPPNFSQITVDRDTGKVTGTTQPEAHKFLSKSYFVFDLTMGYKISKNFSINAGVFNIFNKEYSTWENLRQLRYNGNQSYVKFDGTGLERYTAPGRNFSVSFEIRY</sequence>
<dbReference type="NCBIfam" id="TIGR01786">
    <property type="entry name" value="TonB-hemlactrns"/>
    <property type="match status" value="1"/>
</dbReference>
<dbReference type="Gene3D" id="2.40.170.20">
    <property type="entry name" value="TonB-dependent receptor, beta-barrel domain"/>
    <property type="match status" value="1"/>
</dbReference>
<dbReference type="InterPro" id="IPR039426">
    <property type="entry name" value="TonB-dep_rcpt-like"/>
</dbReference>
<protein>
    <submittedName>
        <fullName evidence="14">Outer membrane receptor protein, mostly Fe transport</fullName>
    </submittedName>
</protein>
<dbReference type="GO" id="GO:0044718">
    <property type="term" value="P:siderophore transmembrane transport"/>
    <property type="evidence" value="ECO:0007669"/>
    <property type="project" value="TreeGrafter"/>
</dbReference>
<feature type="domain" description="TonB-dependent receptor-like beta-barrel" evidence="12">
    <location>
        <begin position="266"/>
        <end position="762"/>
    </location>
</feature>
<organism evidence="14 15">
    <name type="scientific">Campylobacter concisus UNSWCS</name>
    <dbReference type="NCBI Taxonomy" id="1242968"/>
    <lineage>
        <taxon>Bacteria</taxon>
        <taxon>Pseudomonadati</taxon>
        <taxon>Campylobacterota</taxon>
        <taxon>Epsilonproteobacteria</taxon>
        <taxon>Campylobacterales</taxon>
        <taxon>Campylobacteraceae</taxon>
        <taxon>Campylobacter</taxon>
    </lineage>
</organism>
<evidence type="ECO:0000259" key="12">
    <source>
        <dbReference type="Pfam" id="PF00593"/>
    </source>
</evidence>
<keyword evidence="7 10" id="KW-0472">Membrane</keyword>
<proteinExistence type="inferred from homology"/>
<keyword evidence="5" id="KW-0732">Signal</keyword>
<evidence type="ECO:0000313" key="14">
    <source>
        <dbReference type="EMBL" id="ERJ26791.1"/>
    </source>
</evidence>
<dbReference type="Pfam" id="PF00593">
    <property type="entry name" value="TonB_dep_Rec_b-barrel"/>
    <property type="match status" value="1"/>
</dbReference>
<dbReference type="PANTHER" id="PTHR30069:SF29">
    <property type="entry name" value="HEMOGLOBIN AND HEMOGLOBIN-HAPTOGLOBIN-BINDING PROTEIN 1-RELATED"/>
    <property type="match status" value="1"/>
</dbReference>
<dbReference type="RefSeq" id="WP_021088278.1">
    <property type="nucleotide sequence ID" value="NZ_ANNG01000044.1"/>
</dbReference>
<dbReference type="PROSITE" id="PS52016">
    <property type="entry name" value="TONB_DEPENDENT_REC_3"/>
    <property type="match status" value="1"/>
</dbReference>
<keyword evidence="8 14" id="KW-0675">Receptor</keyword>
<keyword evidence="4 10" id="KW-0812">Transmembrane</keyword>
<dbReference type="PANTHER" id="PTHR30069">
    <property type="entry name" value="TONB-DEPENDENT OUTER MEMBRANE RECEPTOR"/>
    <property type="match status" value="1"/>
</dbReference>
<reference evidence="14 15" key="1">
    <citation type="journal article" date="2013" name="BMC Genomics">
        <title>Comparative genomics of Campylobacter concisus isolates reveals genetic diversity and provides insights into disease association.</title>
        <authorList>
            <person name="Deshpande N.P."/>
            <person name="Kaakoush N.O."/>
            <person name="Wilkins M.R."/>
            <person name="Mitchell H.M."/>
        </authorList>
    </citation>
    <scope>NUCLEOTIDE SEQUENCE [LARGE SCALE GENOMIC DNA]</scope>
    <source>
        <strain evidence="14 15">UNSWCS</strain>
    </source>
</reference>